<feature type="compositionally biased region" description="Low complexity" evidence="1">
    <location>
        <begin position="19"/>
        <end position="31"/>
    </location>
</feature>
<sequence length="98" mass="10748">MAFEHQSSATENESESETNEGSSVAEDSNNIENDESNEVSSNNVKNDETYVGNSTIFAGTIVIEIEGNAGRNEAPIVNNILSSYKFQDKKDPILNQYI</sequence>
<accession>A0A9N9C1L9</accession>
<dbReference type="Proteomes" id="UP000789405">
    <property type="component" value="Unassembled WGS sequence"/>
</dbReference>
<comment type="caution">
    <text evidence="2">The sequence shown here is derived from an EMBL/GenBank/DDBJ whole genome shotgun (WGS) entry which is preliminary data.</text>
</comment>
<feature type="non-terminal residue" evidence="2">
    <location>
        <position position="98"/>
    </location>
</feature>
<reference evidence="2" key="1">
    <citation type="submission" date="2021-06" db="EMBL/GenBank/DDBJ databases">
        <authorList>
            <person name="Kallberg Y."/>
            <person name="Tangrot J."/>
            <person name="Rosling A."/>
        </authorList>
    </citation>
    <scope>NUCLEOTIDE SEQUENCE</scope>
    <source>
        <strain evidence="2">MA453B</strain>
    </source>
</reference>
<proteinExistence type="predicted"/>
<gene>
    <name evidence="2" type="ORF">DERYTH_LOCUS6925</name>
</gene>
<evidence type="ECO:0000256" key="1">
    <source>
        <dbReference type="SAM" id="MobiDB-lite"/>
    </source>
</evidence>
<feature type="non-terminal residue" evidence="2">
    <location>
        <position position="1"/>
    </location>
</feature>
<evidence type="ECO:0000313" key="3">
    <source>
        <dbReference type="Proteomes" id="UP000789405"/>
    </source>
</evidence>
<keyword evidence="3" id="KW-1185">Reference proteome</keyword>
<evidence type="ECO:0000313" key="2">
    <source>
        <dbReference type="EMBL" id="CAG8585928.1"/>
    </source>
</evidence>
<feature type="region of interest" description="Disordered" evidence="1">
    <location>
        <begin position="1"/>
        <end position="50"/>
    </location>
</feature>
<dbReference type="AlphaFoldDB" id="A0A9N9C1L9"/>
<name>A0A9N9C1L9_9GLOM</name>
<dbReference type="EMBL" id="CAJVPY010003243">
    <property type="protein sequence ID" value="CAG8585928.1"/>
    <property type="molecule type" value="Genomic_DNA"/>
</dbReference>
<organism evidence="2 3">
    <name type="scientific">Dentiscutata erythropus</name>
    <dbReference type="NCBI Taxonomy" id="1348616"/>
    <lineage>
        <taxon>Eukaryota</taxon>
        <taxon>Fungi</taxon>
        <taxon>Fungi incertae sedis</taxon>
        <taxon>Mucoromycota</taxon>
        <taxon>Glomeromycotina</taxon>
        <taxon>Glomeromycetes</taxon>
        <taxon>Diversisporales</taxon>
        <taxon>Gigasporaceae</taxon>
        <taxon>Dentiscutata</taxon>
    </lineage>
</organism>
<protein>
    <submittedName>
        <fullName evidence="2">28378_t:CDS:1</fullName>
    </submittedName>
</protein>